<feature type="transmembrane region" description="Helical" evidence="9">
    <location>
        <begin position="939"/>
        <end position="961"/>
    </location>
</feature>
<evidence type="ECO:0000259" key="10">
    <source>
        <dbReference type="PROSITE" id="PS50893"/>
    </source>
</evidence>
<evidence type="ECO:0000256" key="9">
    <source>
        <dbReference type="SAM" id="Phobius"/>
    </source>
</evidence>
<comment type="subcellular location">
    <subcellularLocation>
        <location evidence="1">Vacuole membrane</location>
        <topology evidence="1">Multi-pass membrane protein</topology>
    </subcellularLocation>
</comment>
<feature type="transmembrane region" description="Helical" evidence="9">
    <location>
        <begin position="198"/>
        <end position="216"/>
    </location>
</feature>
<keyword evidence="4" id="KW-0677">Repeat</keyword>
<feature type="transmembrane region" description="Helical" evidence="9">
    <location>
        <begin position="123"/>
        <end position="142"/>
    </location>
</feature>
<reference evidence="12 13" key="1">
    <citation type="submission" date="2019-07" db="EMBL/GenBank/DDBJ databases">
        <title>Genomics analysis of Aphanomyces spp. identifies a new class of oomycete effector associated with host adaptation.</title>
        <authorList>
            <person name="Gaulin E."/>
        </authorList>
    </citation>
    <scope>NUCLEOTIDE SEQUENCE [LARGE SCALE GENOMIC DNA]</scope>
    <source>
        <strain evidence="12 13">ATCC 201684</strain>
    </source>
</reference>
<dbReference type="AlphaFoldDB" id="A0A6G0WY33"/>
<keyword evidence="13" id="KW-1185">Reference proteome</keyword>
<dbReference type="Pfam" id="PF00664">
    <property type="entry name" value="ABC_membrane"/>
    <property type="match status" value="1"/>
</dbReference>
<dbReference type="InterPro" id="IPR050173">
    <property type="entry name" value="ABC_transporter_C-like"/>
</dbReference>
<dbReference type="Pfam" id="PF00005">
    <property type="entry name" value="ABC_tran"/>
    <property type="match status" value="2"/>
</dbReference>
<dbReference type="Gene3D" id="3.40.50.300">
    <property type="entry name" value="P-loop containing nucleotide triphosphate hydrolases"/>
    <property type="match status" value="2"/>
</dbReference>
<name>A0A6G0WY33_9STRA</name>
<dbReference type="SUPFAM" id="SSF52540">
    <property type="entry name" value="P-loop containing nucleoside triphosphate hydrolases"/>
    <property type="match status" value="2"/>
</dbReference>
<evidence type="ECO:0000256" key="5">
    <source>
        <dbReference type="ARBA" id="ARBA00022741"/>
    </source>
</evidence>
<dbReference type="GO" id="GO:0016887">
    <property type="term" value="F:ATP hydrolysis activity"/>
    <property type="evidence" value="ECO:0007669"/>
    <property type="project" value="InterPro"/>
</dbReference>
<dbReference type="GO" id="GO:0005774">
    <property type="term" value="C:vacuolar membrane"/>
    <property type="evidence" value="ECO:0007669"/>
    <property type="project" value="UniProtKB-SubCell"/>
</dbReference>
<evidence type="ECO:0000256" key="3">
    <source>
        <dbReference type="ARBA" id="ARBA00022692"/>
    </source>
</evidence>
<evidence type="ECO:0000256" key="4">
    <source>
        <dbReference type="ARBA" id="ARBA00022737"/>
    </source>
</evidence>
<dbReference type="GO" id="GO:0005524">
    <property type="term" value="F:ATP binding"/>
    <property type="evidence" value="ECO:0007669"/>
    <property type="project" value="UniProtKB-KW"/>
</dbReference>
<dbReference type="PROSITE" id="PS50893">
    <property type="entry name" value="ABC_TRANSPORTER_2"/>
    <property type="match status" value="2"/>
</dbReference>
<evidence type="ECO:0000256" key="6">
    <source>
        <dbReference type="ARBA" id="ARBA00022840"/>
    </source>
</evidence>
<dbReference type="PROSITE" id="PS50929">
    <property type="entry name" value="ABC_TM1F"/>
    <property type="match status" value="2"/>
</dbReference>
<evidence type="ECO:0000313" key="12">
    <source>
        <dbReference type="EMBL" id="KAF0732483.1"/>
    </source>
</evidence>
<keyword evidence="5" id="KW-0547">Nucleotide-binding</keyword>
<dbReference type="Gene3D" id="1.20.1560.10">
    <property type="entry name" value="ABC transporter type 1, transmembrane domain"/>
    <property type="match status" value="2"/>
</dbReference>
<dbReference type="InterPro" id="IPR036640">
    <property type="entry name" value="ABC1_TM_sf"/>
</dbReference>
<keyword evidence="3 9" id="KW-0812">Transmembrane</keyword>
<evidence type="ECO:0000259" key="11">
    <source>
        <dbReference type="PROSITE" id="PS50929"/>
    </source>
</evidence>
<gene>
    <name evidence="12" type="ORF">Ae201684_010472</name>
</gene>
<feature type="domain" description="ABC transmembrane type-1" evidence="11">
    <location>
        <begin position="691"/>
        <end position="966"/>
    </location>
</feature>
<feature type="transmembrane region" description="Helical" evidence="9">
    <location>
        <begin position="727"/>
        <end position="748"/>
    </location>
</feature>
<keyword evidence="6" id="KW-0067">ATP-binding</keyword>
<dbReference type="InterPro" id="IPR003593">
    <property type="entry name" value="AAA+_ATPase"/>
</dbReference>
<dbReference type="SUPFAM" id="SSF90123">
    <property type="entry name" value="ABC transporter transmembrane region"/>
    <property type="match status" value="2"/>
</dbReference>
<evidence type="ECO:0000256" key="7">
    <source>
        <dbReference type="ARBA" id="ARBA00022989"/>
    </source>
</evidence>
<keyword evidence="7 9" id="KW-1133">Transmembrane helix</keyword>
<keyword evidence="2" id="KW-0813">Transport</keyword>
<feature type="domain" description="ABC transmembrane type-1" evidence="11">
    <location>
        <begin position="88"/>
        <end position="352"/>
    </location>
</feature>
<keyword evidence="8 9" id="KW-0472">Membrane</keyword>
<evidence type="ECO:0000256" key="8">
    <source>
        <dbReference type="ARBA" id="ARBA00023136"/>
    </source>
</evidence>
<dbReference type="PANTHER" id="PTHR24223">
    <property type="entry name" value="ATP-BINDING CASSETTE SUB-FAMILY C"/>
    <property type="match status" value="1"/>
</dbReference>
<evidence type="ECO:0000313" key="13">
    <source>
        <dbReference type="Proteomes" id="UP000481153"/>
    </source>
</evidence>
<organism evidence="12 13">
    <name type="scientific">Aphanomyces euteiches</name>
    <dbReference type="NCBI Taxonomy" id="100861"/>
    <lineage>
        <taxon>Eukaryota</taxon>
        <taxon>Sar</taxon>
        <taxon>Stramenopiles</taxon>
        <taxon>Oomycota</taxon>
        <taxon>Saprolegniomycetes</taxon>
        <taxon>Saprolegniales</taxon>
        <taxon>Verrucalvaceae</taxon>
        <taxon>Aphanomyces</taxon>
    </lineage>
</organism>
<comment type="caution">
    <text evidence="12">The sequence shown here is derived from an EMBL/GenBank/DDBJ whole genome shotgun (WGS) entry which is preliminary data.</text>
</comment>
<dbReference type="VEuPathDB" id="FungiDB:AeMF1_016376"/>
<sequence length="1239" mass="136832">MYSTFEASPPRLKQQHSYIESATFISKLTFGWATPLVALTKKRLLATDDLSYPWHVDDKIKAAFTLAFEKHASLWKAFATTHGIQFSLFAFAQVVIVACRLYGPAYVLGQLMQSVNAPAFDMVHVFWLVLSLYALLVVKAFLETHVDFAADMLGAQFDALLHSMILEKSLHRRTKTSHIERYLDKNAASSVAAFPRSVMGLWGSFLQLGVIVWFYFQLVGSSIFVGLAAIVALVVLRTYVAMVAANVRAKTTSLSVQRLASISELFATIQTIKMAALEEKFLTAVHRLRDIEVDSMWQFSCYITAWTVLMQCTPIVGLLVVILTGTTWLDETLSVVTIFTALALLDILRASIIDGATAIKLTFEALGCIHALERVLVVEKAASSLAQPDALPISNEPKNSHVAISIQNATFGWTADQPLFQDLELEIYRGEFVVLYGSDGQGKSSLCSFLLNETLKTRGTVHVAGRVAYVAQAPWIQQASIRDNILFGQPYDRLKYQRVLDACGLTQEIALFPSGDRAEVGSNGVSLTPDQITRLSLARAGYSDADIYILDSPLASIDPSKVDAIFKSYFLGLLKQKTIVLVSNDDKIVTSEDVNRTFLVQDGTLVETTYDTLTDVASTALTSTAERRTSSSASSTTPSSTTSSFFEALGFTPRALDGFNDEAVEAYTGRWSAFSATFAYGKAFGGRTVIVIVLFASAAVQGAKLYTDIWLSEWDAEAETPQSLASYSWIIFWRCFFLALHSVLVFSYGSSASQFLFRTALETLVRAPMRYFDATPVDHILARFRDDIAACDLILPAAFARLLLETSSLGLSVVVLFVFSGWLSWAIGIPLLVLYIRFVPSLFVAPTLTRMQSTTQTALSQLTREATQGSVTIRAFGSPSINHIRHSHRSLLDRSCSAKVISSGVNQFVQLRVQLMGHTMVFVFLLASMSQHESIGAGLMGLLISYALTIPTLLATLPMVWSRFNSQLHSSDRLLELTHVENEGGRGFSTYESWPTEGRIWFQNVSFRYTRHEPLALRNITFNIRGAEKIALVGARGAGKSTVAMAQFRINELASGSIKIDGINIATLGLKALRSNLAFVPQVPVLFRGTVRHYLDPLDEYKDDAIWTTLRKLQVDSLVGRMEHKLLELVEDVEGAFNASERLKLCLAGALLREAKIVVLDEITTGLDDQADQFLLRIVRDEFASSTVLTIAHRLDTVLDCDRIIVLDRGELVQIETPQVLLAQRSGVFFDLVTREASP</sequence>
<feature type="transmembrane region" description="Helical" evidence="9">
    <location>
        <begin position="809"/>
        <end position="836"/>
    </location>
</feature>
<accession>A0A6G0WY33</accession>
<dbReference type="FunFam" id="3.40.50.300:FF:000163">
    <property type="entry name" value="Multidrug resistance-associated protein member 4"/>
    <property type="match status" value="1"/>
</dbReference>
<dbReference type="InterPro" id="IPR027417">
    <property type="entry name" value="P-loop_NTPase"/>
</dbReference>
<feature type="domain" description="ABC transporter" evidence="10">
    <location>
        <begin position="1000"/>
        <end position="1234"/>
    </location>
</feature>
<feature type="transmembrane region" description="Helical" evidence="9">
    <location>
        <begin position="83"/>
        <end position="103"/>
    </location>
</feature>
<dbReference type="InterPro" id="IPR003439">
    <property type="entry name" value="ABC_transporter-like_ATP-bd"/>
</dbReference>
<dbReference type="CDD" id="cd03244">
    <property type="entry name" value="ABCC_MRP_domain2"/>
    <property type="match status" value="1"/>
</dbReference>
<dbReference type="SMART" id="SM00382">
    <property type="entry name" value="AAA"/>
    <property type="match status" value="2"/>
</dbReference>
<dbReference type="PANTHER" id="PTHR24223:SF443">
    <property type="entry name" value="MULTIDRUG-RESISTANCE LIKE PROTEIN 1, ISOFORM I"/>
    <property type="match status" value="1"/>
</dbReference>
<feature type="transmembrane region" description="Helical" evidence="9">
    <location>
        <begin position="332"/>
        <end position="352"/>
    </location>
</feature>
<dbReference type="GO" id="GO:0140359">
    <property type="term" value="F:ABC-type transporter activity"/>
    <property type="evidence" value="ECO:0007669"/>
    <property type="project" value="InterPro"/>
</dbReference>
<dbReference type="Proteomes" id="UP000481153">
    <property type="component" value="Unassembled WGS sequence"/>
</dbReference>
<evidence type="ECO:0000256" key="2">
    <source>
        <dbReference type="ARBA" id="ARBA00022448"/>
    </source>
</evidence>
<dbReference type="EMBL" id="VJMJ01000132">
    <property type="protein sequence ID" value="KAF0732483.1"/>
    <property type="molecule type" value="Genomic_DNA"/>
</dbReference>
<dbReference type="InterPro" id="IPR011527">
    <property type="entry name" value="ABC1_TM_dom"/>
</dbReference>
<evidence type="ECO:0000256" key="1">
    <source>
        <dbReference type="ARBA" id="ARBA00004128"/>
    </source>
</evidence>
<feature type="domain" description="ABC transporter" evidence="10">
    <location>
        <begin position="404"/>
        <end position="626"/>
    </location>
</feature>
<proteinExistence type="predicted"/>
<feature type="transmembrane region" description="Helical" evidence="9">
    <location>
        <begin position="222"/>
        <end position="240"/>
    </location>
</feature>
<protein>
    <submittedName>
        <fullName evidence="12">Uncharacterized protein</fullName>
    </submittedName>
</protein>
<feature type="transmembrane region" description="Helical" evidence="9">
    <location>
        <begin position="299"/>
        <end position="326"/>
    </location>
</feature>
<feature type="transmembrane region" description="Helical" evidence="9">
    <location>
        <begin position="688"/>
        <end position="707"/>
    </location>
</feature>